<comment type="catalytic activity">
    <reaction evidence="4">
        <text>[glutaredoxin]-dithiol + arsenate + glutathione + H(+) = glutathionyl-S-S-[glutaredoxin] + arsenite + H2O</text>
        <dbReference type="Rhea" id="RHEA:22016"/>
        <dbReference type="Rhea" id="RHEA-COMP:10729"/>
        <dbReference type="Rhea" id="RHEA-COMP:17668"/>
        <dbReference type="ChEBI" id="CHEBI:15377"/>
        <dbReference type="ChEBI" id="CHEBI:15378"/>
        <dbReference type="ChEBI" id="CHEBI:29242"/>
        <dbReference type="ChEBI" id="CHEBI:29950"/>
        <dbReference type="ChEBI" id="CHEBI:48597"/>
        <dbReference type="ChEBI" id="CHEBI:57925"/>
        <dbReference type="ChEBI" id="CHEBI:146199"/>
        <dbReference type="EC" id="1.20.4.1"/>
    </reaction>
</comment>
<dbReference type="PROSITE" id="PS51353">
    <property type="entry name" value="ARSC"/>
    <property type="match status" value="1"/>
</dbReference>
<dbReference type="RefSeq" id="WP_150060994.1">
    <property type="nucleotide sequence ID" value="NZ_JACHII010000003.1"/>
</dbReference>
<dbReference type="Proteomes" id="UP000324065">
    <property type="component" value="Unassembled WGS sequence"/>
</dbReference>
<dbReference type="EMBL" id="VWPJ01000002">
    <property type="protein sequence ID" value="KAA5606984.1"/>
    <property type="molecule type" value="Genomic_DNA"/>
</dbReference>
<dbReference type="EC" id="1.20.4.1" evidence="4"/>
<evidence type="ECO:0000256" key="2">
    <source>
        <dbReference type="ARBA" id="ARBA00023002"/>
    </source>
</evidence>
<dbReference type="PANTHER" id="PTHR30041">
    <property type="entry name" value="ARSENATE REDUCTASE"/>
    <property type="match status" value="1"/>
</dbReference>
<dbReference type="SUPFAM" id="SSF52833">
    <property type="entry name" value="Thioredoxin-like"/>
    <property type="match status" value="1"/>
</dbReference>
<accession>A0A5M6IFC3</accession>
<dbReference type="Gene3D" id="3.40.30.10">
    <property type="entry name" value="Glutaredoxin"/>
    <property type="match status" value="1"/>
</dbReference>
<dbReference type="InterPro" id="IPR006659">
    <property type="entry name" value="Arsenate_reductase"/>
</dbReference>
<dbReference type="AlphaFoldDB" id="A0A5M6IFC3"/>
<dbReference type="InterPro" id="IPR006660">
    <property type="entry name" value="Arsenate_reductase-like"/>
</dbReference>
<evidence type="ECO:0000313" key="5">
    <source>
        <dbReference type="EMBL" id="KAA5606984.1"/>
    </source>
</evidence>
<comment type="caution">
    <text evidence="5">The sequence shown here is derived from an EMBL/GenBank/DDBJ whole genome shotgun (WGS) entry which is preliminary data.</text>
</comment>
<gene>
    <name evidence="5" type="primary">arsC</name>
    <name evidence="5" type="ORF">F1188_03490</name>
</gene>
<organism evidence="5 6">
    <name type="scientific">Roseospira marina</name>
    <dbReference type="NCBI Taxonomy" id="140057"/>
    <lineage>
        <taxon>Bacteria</taxon>
        <taxon>Pseudomonadati</taxon>
        <taxon>Pseudomonadota</taxon>
        <taxon>Alphaproteobacteria</taxon>
        <taxon>Rhodospirillales</taxon>
        <taxon>Rhodospirillaceae</taxon>
        <taxon>Roseospira</taxon>
    </lineage>
</organism>
<comment type="similarity">
    <text evidence="1 3 4">Belongs to the ArsC family.</text>
</comment>
<dbReference type="CDD" id="cd03034">
    <property type="entry name" value="ArsC_ArsC"/>
    <property type="match status" value="1"/>
</dbReference>
<dbReference type="InterPro" id="IPR036249">
    <property type="entry name" value="Thioredoxin-like_sf"/>
</dbReference>
<evidence type="ECO:0000256" key="4">
    <source>
        <dbReference type="RuleBase" id="RU362029"/>
    </source>
</evidence>
<dbReference type="OrthoDB" id="9790554at2"/>
<dbReference type="NCBIfam" id="TIGR00014">
    <property type="entry name" value="arsC"/>
    <property type="match status" value="1"/>
</dbReference>
<proteinExistence type="inferred from homology"/>
<evidence type="ECO:0000313" key="6">
    <source>
        <dbReference type="Proteomes" id="UP000324065"/>
    </source>
</evidence>
<dbReference type="PANTHER" id="PTHR30041:SF4">
    <property type="entry name" value="ARSENATE REDUCTASE"/>
    <property type="match status" value="1"/>
</dbReference>
<sequence length="113" mass="12569">MTVVMYHNPRCSKSRATLSLLRDRGIEPEVVPYLDAPPDADTVRRLLQLLKMAPRDLMRKKEAREAGLADPDLNDEALIAGMIAHPIVIERPIVVANGRARLGRPPEAVLEIL</sequence>
<keyword evidence="2 4" id="KW-0560">Oxidoreductase</keyword>
<keyword evidence="6" id="KW-1185">Reference proteome</keyword>
<evidence type="ECO:0000256" key="3">
    <source>
        <dbReference type="PROSITE-ProRule" id="PRU01282"/>
    </source>
</evidence>
<reference evidence="5 6" key="1">
    <citation type="submission" date="2019-09" db="EMBL/GenBank/DDBJ databases">
        <title>Genome sequence of Roseospira marina, one of the more divergent members of the non-sulfur purple photosynthetic bacterial family, the Rhodospirillaceae.</title>
        <authorList>
            <person name="Meyer T."/>
            <person name="Kyndt J."/>
        </authorList>
    </citation>
    <scope>NUCLEOTIDE SEQUENCE [LARGE SCALE GENOMIC DNA]</scope>
    <source>
        <strain evidence="5 6">DSM 15113</strain>
    </source>
</reference>
<protein>
    <recommendedName>
        <fullName evidence="4">Arsenate reductase</fullName>
        <ecNumber evidence="4">1.20.4.1</ecNumber>
    </recommendedName>
</protein>
<evidence type="ECO:0000256" key="1">
    <source>
        <dbReference type="ARBA" id="ARBA00007198"/>
    </source>
</evidence>
<name>A0A5M6IFC3_9PROT</name>
<dbReference type="Pfam" id="PF03960">
    <property type="entry name" value="ArsC"/>
    <property type="match status" value="1"/>
</dbReference>
<dbReference type="GO" id="GO:0008794">
    <property type="term" value="F:arsenate reductase (glutaredoxin) activity"/>
    <property type="evidence" value="ECO:0007669"/>
    <property type="project" value="UniProtKB-UniRule"/>
</dbReference>